<evidence type="ECO:0000259" key="13">
    <source>
        <dbReference type="Pfam" id="PF02225"/>
    </source>
</evidence>
<sequence length="1182" mass="125042">MRTRVSRLGLLAAAGAFLVGLPMCGGSDAPSPSSQPKAEERPDDSAAREALASTPLGYVVSRDARGAARWIVGSNEAAAAVLDASVSEETAARVHLSRHASLLGITEAAVYEISRVGMQKLAGGATIVQFAQRVGDMDVFQARASVVLDASKNLVSIGANLHPQAAQTHALKALAFPKTAESALADAYAGQFGVSISASAVKDSGARGAFRRYAVTTTEDAPTVLEAAAKRVLFPEGAELVPAYYIELAARANGSPENEAYAYVMGARDGRVLYRASLTASDSFKYRVWAEPTGNHIPTDGPYVDSSPHPTGFPNNQLPDYAAPILVSADGFNVHADPWLGPSDTTTFGNNVRAYSDRNDQHNGIGDGFDPGDLAPDVTAPKTFDRVYDPTKQPNANPDQIKAAATQLFYVNNWLHDYWYDSGFDEASGVAQLSNYGRGGVEGDPLRAEAQDGADFGQANNANMSTPSDGISPRMQMFVWSGVANRSIETTPARTYSDPLGAAVFGPQQFDLTAPAVLANDGTGTTSDACEPLTGLTGKIAVIDRGICPFVQKAINAQNAGAVGILMVNNVAGHVPVSPGVNDPTITIPLIGLSLEDGATLKSALSAGELTAHIKRGAEVLHDGTIDNTIIAHEWGHYLHHRLVQCGSSSCGGMSEGWADFNALLMVVRASDLDNELFGAAFPLSQYAAAGITNSGAYFGIRRAPYSANRAKNPFTFGHVRQSSTLPTGAPLSPAAANMAEVHNVGEIWAETLFEGYINVLHSGQVLGRTFEESKRRMADYIVAGMKAAPPEPTFTEQRDAILASVFAMGEKEDFLALARGFAKRGLGSNAVAPPTTSVSLDEAVENFDIRGKLSFIDAKIDDSGASCDHDGVLDAGESGKLKIRVRNLGWVTLRGSTVSATTTDPFVTFENNGAVTIESIDAFGVATASIGISANAIPLSRGELPIAIKIHNDSAIPKDADVQANLLYNYDDARNSSPVDNVESETPVWTFQHANPPLRAWSRQGDASNHVWHGNDIGALGDERLVSPDLVVGPGNFRITFRHRFQFETTPASGGVPAVYWDGGVLELSTDGGTTWNDVATYTDPNYPQTLTTGNNPLSGRKAWAGDSPGYPNYTTVSLNLGTQLQGKTVKVRFRLGSDEAAGAAGWDIDNIIFAGITNLPFPSIIDDRTTCPAPIARASR</sequence>
<evidence type="ECO:0000256" key="6">
    <source>
        <dbReference type="ARBA" id="ARBA00022723"/>
    </source>
</evidence>
<dbReference type="InterPro" id="IPR001842">
    <property type="entry name" value="Peptidase_M36"/>
</dbReference>
<keyword evidence="9" id="KW-0482">Metalloprotease</keyword>
<protein>
    <submittedName>
        <fullName evidence="14">M36 family metallopeptidase</fullName>
    </submittedName>
</protein>
<feature type="region of interest" description="Disordered" evidence="11">
    <location>
        <begin position="27"/>
        <end position="47"/>
    </location>
</feature>
<evidence type="ECO:0000256" key="4">
    <source>
        <dbReference type="ARBA" id="ARBA00022525"/>
    </source>
</evidence>
<dbReference type="InterPro" id="IPR027268">
    <property type="entry name" value="Peptidase_M4/M1_CTD_sf"/>
</dbReference>
<evidence type="ECO:0000256" key="3">
    <source>
        <dbReference type="ARBA" id="ARBA00006006"/>
    </source>
</evidence>
<evidence type="ECO:0000256" key="7">
    <source>
        <dbReference type="ARBA" id="ARBA00022801"/>
    </source>
</evidence>
<dbReference type="PANTHER" id="PTHR33478:SF1">
    <property type="entry name" value="EXTRACELLULAR METALLOPROTEINASE MEP"/>
    <property type="match status" value="1"/>
</dbReference>
<feature type="compositionally biased region" description="Basic and acidic residues" evidence="11">
    <location>
        <begin position="37"/>
        <end position="47"/>
    </location>
</feature>
<dbReference type="InterPro" id="IPR050371">
    <property type="entry name" value="Fungal_virulence_M36"/>
</dbReference>
<keyword evidence="5" id="KW-0645">Protease</keyword>
<dbReference type="EMBL" id="CP089982">
    <property type="protein sequence ID" value="WXA97558.1"/>
    <property type="molecule type" value="Genomic_DNA"/>
</dbReference>
<organism evidence="14 15">
    <name type="scientific">Pendulispora brunnea</name>
    <dbReference type="NCBI Taxonomy" id="2905690"/>
    <lineage>
        <taxon>Bacteria</taxon>
        <taxon>Pseudomonadati</taxon>
        <taxon>Myxococcota</taxon>
        <taxon>Myxococcia</taxon>
        <taxon>Myxococcales</taxon>
        <taxon>Sorangiineae</taxon>
        <taxon>Pendulisporaceae</taxon>
        <taxon>Pendulispora</taxon>
    </lineage>
</organism>
<dbReference type="SUPFAM" id="SSF55486">
    <property type="entry name" value="Metalloproteases ('zincins'), catalytic domain"/>
    <property type="match status" value="1"/>
</dbReference>
<keyword evidence="10" id="KW-0865">Zymogen</keyword>
<keyword evidence="6" id="KW-0479">Metal-binding</keyword>
<dbReference type="Gene3D" id="1.10.390.10">
    <property type="entry name" value="Neutral Protease Domain 2"/>
    <property type="match status" value="1"/>
</dbReference>
<feature type="domain" description="PA" evidence="13">
    <location>
        <begin position="513"/>
        <end position="601"/>
    </location>
</feature>
<accession>A0ABZ2KFT6</accession>
<keyword evidence="12" id="KW-0732">Signal</keyword>
<dbReference type="Pfam" id="PF02128">
    <property type="entry name" value="Peptidase_M36"/>
    <property type="match status" value="1"/>
</dbReference>
<evidence type="ECO:0000256" key="12">
    <source>
        <dbReference type="SAM" id="SignalP"/>
    </source>
</evidence>
<reference evidence="14 15" key="1">
    <citation type="submission" date="2021-12" db="EMBL/GenBank/DDBJ databases">
        <title>Discovery of the Pendulisporaceae a myxobacterial family with distinct sporulation behavior and unique specialized metabolism.</title>
        <authorList>
            <person name="Garcia R."/>
            <person name="Popoff A."/>
            <person name="Bader C.D."/>
            <person name="Loehr J."/>
            <person name="Walesch S."/>
            <person name="Walt C."/>
            <person name="Boldt J."/>
            <person name="Bunk B."/>
            <person name="Haeckl F.J.F.P.J."/>
            <person name="Gunesch A.P."/>
            <person name="Birkelbach J."/>
            <person name="Nuebel U."/>
            <person name="Pietschmann T."/>
            <person name="Bach T."/>
            <person name="Mueller R."/>
        </authorList>
    </citation>
    <scope>NUCLEOTIDE SEQUENCE [LARGE SCALE GENOMIC DNA]</scope>
    <source>
        <strain evidence="14 15">MSr12523</strain>
    </source>
</reference>
<feature type="chain" id="PRO_5046882250" evidence="12">
    <location>
        <begin position="26"/>
        <end position="1182"/>
    </location>
</feature>
<dbReference type="RefSeq" id="WP_394848180.1">
    <property type="nucleotide sequence ID" value="NZ_CP089982.1"/>
</dbReference>
<dbReference type="Gene3D" id="3.10.170.10">
    <property type="match status" value="1"/>
</dbReference>
<comment type="subcellular location">
    <subcellularLocation>
        <location evidence="2">Secreted</location>
    </subcellularLocation>
</comment>
<dbReference type="Proteomes" id="UP001379533">
    <property type="component" value="Chromosome"/>
</dbReference>
<gene>
    <name evidence="14" type="ORF">LZC95_12025</name>
</gene>
<dbReference type="SUPFAM" id="SSF52025">
    <property type="entry name" value="PA domain"/>
    <property type="match status" value="1"/>
</dbReference>
<feature type="signal peptide" evidence="12">
    <location>
        <begin position="1"/>
        <end position="25"/>
    </location>
</feature>
<evidence type="ECO:0000256" key="2">
    <source>
        <dbReference type="ARBA" id="ARBA00004613"/>
    </source>
</evidence>
<keyword evidence="4" id="KW-0964">Secreted</keyword>
<dbReference type="CDD" id="cd04818">
    <property type="entry name" value="PA_subtilisin_1"/>
    <property type="match status" value="1"/>
</dbReference>
<dbReference type="Pfam" id="PF02225">
    <property type="entry name" value="PA"/>
    <property type="match status" value="1"/>
</dbReference>
<keyword evidence="7" id="KW-0378">Hydrolase</keyword>
<proteinExistence type="inferred from homology"/>
<dbReference type="Gene3D" id="3.50.30.30">
    <property type="match status" value="1"/>
</dbReference>
<evidence type="ECO:0000256" key="10">
    <source>
        <dbReference type="ARBA" id="ARBA00023145"/>
    </source>
</evidence>
<dbReference type="SUPFAM" id="SSF110296">
    <property type="entry name" value="Oligoxyloglucan reducing end-specific cellobiohydrolase"/>
    <property type="match status" value="1"/>
</dbReference>
<evidence type="ECO:0000256" key="8">
    <source>
        <dbReference type="ARBA" id="ARBA00022833"/>
    </source>
</evidence>
<dbReference type="InterPro" id="IPR046450">
    <property type="entry name" value="PA_dom_sf"/>
</dbReference>
<comment type="similarity">
    <text evidence="3">Belongs to the peptidase M36 family.</text>
</comment>
<evidence type="ECO:0000256" key="5">
    <source>
        <dbReference type="ARBA" id="ARBA00022670"/>
    </source>
</evidence>
<evidence type="ECO:0000256" key="1">
    <source>
        <dbReference type="ARBA" id="ARBA00001947"/>
    </source>
</evidence>
<name>A0ABZ2KFT6_9BACT</name>
<comment type="cofactor">
    <cofactor evidence="1">
        <name>Zn(2+)</name>
        <dbReference type="ChEBI" id="CHEBI:29105"/>
    </cofactor>
</comment>
<evidence type="ECO:0000256" key="9">
    <source>
        <dbReference type="ARBA" id="ARBA00023049"/>
    </source>
</evidence>
<keyword evidence="8" id="KW-0862">Zinc</keyword>
<dbReference type="Gene3D" id="2.60.120.260">
    <property type="entry name" value="Galactose-binding domain-like"/>
    <property type="match status" value="1"/>
</dbReference>
<dbReference type="PANTHER" id="PTHR33478">
    <property type="entry name" value="EXTRACELLULAR METALLOPROTEINASE MEP"/>
    <property type="match status" value="1"/>
</dbReference>
<dbReference type="InterPro" id="IPR003137">
    <property type="entry name" value="PA_domain"/>
</dbReference>
<evidence type="ECO:0000256" key="11">
    <source>
        <dbReference type="SAM" id="MobiDB-lite"/>
    </source>
</evidence>
<evidence type="ECO:0000313" key="14">
    <source>
        <dbReference type="EMBL" id="WXA97558.1"/>
    </source>
</evidence>
<evidence type="ECO:0000313" key="15">
    <source>
        <dbReference type="Proteomes" id="UP001379533"/>
    </source>
</evidence>
<keyword evidence="15" id="KW-1185">Reference proteome</keyword>